<feature type="compositionally biased region" description="Basic and acidic residues" evidence="5">
    <location>
        <begin position="53"/>
        <end position="75"/>
    </location>
</feature>
<dbReference type="SUPFAM" id="SSF90229">
    <property type="entry name" value="CCCH zinc finger"/>
    <property type="match status" value="1"/>
</dbReference>
<dbReference type="InterPro" id="IPR000571">
    <property type="entry name" value="Znf_CCCH"/>
</dbReference>
<proteinExistence type="predicted"/>
<feature type="domain" description="C3H1-type" evidence="6">
    <location>
        <begin position="93"/>
        <end position="120"/>
    </location>
</feature>
<dbReference type="GO" id="GO:0005829">
    <property type="term" value="C:cytosol"/>
    <property type="evidence" value="ECO:0007669"/>
    <property type="project" value="TreeGrafter"/>
</dbReference>
<evidence type="ECO:0000313" key="7">
    <source>
        <dbReference type="EMBL" id="KAG7285212.1"/>
    </source>
</evidence>
<dbReference type="EMBL" id="JAHCVI010000005">
    <property type="protein sequence ID" value="KAG7285212.1"/>
    <property type="molecule type" value="Genomic_DNA"/>
</dbReference>
<feature type="compositionally biased region" description="Low complexity" evidence="5">
    <location>
        <begin position="34"/>
        <end position="52"/>
    </location>
</feature>
<sequence>MPPKKADKGGGKKDAKKIVEDKTFGMKNKKGAAAKKTIAQMQSSMASSPSMAEQKKREEAKAREKKAAEDAKREAEQLLNKPAQIQKVPFGVDPKTVVCIFYKKGNCEKGKKCKFAHDLDVERKVEKKNLYQDTRAEEDEKKKQETSADWDEDKLRSVVLSKKGNQRTTTDKVCKFFIQAIEDGKYGWFWICPNGGDKCMYKHALPPGFVLKTKEQRAAEKALLDKSPLKTLTIEEFLESERHKLTGTLTPVTPESFAKWKKERLDKKAAEEQLRKAKEATGRALFESGNWRMDDEDEEEEDDSAWNLEKLRQETEAIRTRKEEERLAIMHGVPLPSNHGEQDDEPSSGTEEAAEPEAVPST</sequence>
<dbReference type="PROSITE" id="PS50103">
    <property type="entry name" value="ZF_C3H1"/>
    <property type="match status" value="2"/>
</dbReference>
<keyword evidence="1 4" id="KW-0479">Metal-binding</keyword>
<feature type="region of interest" description="Disordered" evidence="5">
    <location>
        <begin position="322"/>
        <end position="362"/>
    </location>
</feature>
<dbReference type="InterPro" id="IPR036855">
    <property type="entry name" value="Znf_CCCH_sf"/>
</dbReference>
<gene>
    <name evidence="7" type="ORF">NEMBOFW57_009833</name>
</gene>
<organism evidence="7 8">
    <name type="scientific">Staphylotrichum longicolle</name>
    <dbReference type="NCBI Taxonomy" id="669026"/>
    <lineage>
        <taxon>Eukaryota</taxon>
        <taxon>Fungi</taxon>
        <taxon>Dikarya</taxon>
        <taxon>Ascomycota</taxon>
        <taxon>Pezizomycotina</taxon>
        <taxon>Sordariomycetes</taxon>
        <taxon>Sordariomycetidae</taxon>
        <taxon>Sordariales</taxon>
        <taxon>Chaetomiaceae</taxon>
        <taxon>Staphylotrichum</taxon>
    </lineage>
</organism>
<feature type="zinc finger region" description="C3H1-type" evidence="4">
    <location>
        <begin position="93"/>
        <end position="120"/>
    </location>
</feature>
<dbReference type="Gene3D" id="6.20.400.10">
    <property type="match status" value="1"/>
</dbReference>
<evidence type="ECO:0000313" key="8">
    <source>
        <dbReference type="Proteomes" id="UP001197093"/>
    </source>
</evidence>
<accession>A0AAD4HV24</accession>
<dbReference type="InterPro" id="IPR032378">
    <property type="entry name" value="ZC3H15/TMA46_C"/>
</dbReference>
<dbReference type="GO" id="GO:0003729">
    <property type="term" value="F:mRNA binding"/>
    <property type="evidence" value="ECO:0007669"/>
    <property type="project" value="TreeGrafter"/>
</dbReference>
<feature type="compositionally biased region" description="Acidic residues" evidence="5">
    <location>
        <begin position="294"/>
        <end position="304"/>
    </location>
</feature>
<dbReference type="PANTHER" id="PTHR12681:SF0">
    <property type="entry name" value="ZINC FINGER CCCH DOMAIN-CONTAINING PROTEIN 15"/>
    <property type="match status" value="1"/>
</dbReference>
<dbReference type="Proteomes" id="UP001197093">
    <property type="component" value="Unassembled WGS sequence"/>
</dbReference>
<dbReference type="SMART" id="SM00356">
    <property type="entry name" value="ZnF_C3H1"/>
    <property type="match status" value="2"/>
</dbReference>
<evidence type="ECO:0000256" key="3">
    <source>
        <dbReference type="ARBA" id="ARBA00022833"/>
    </source>
</evidence>
<evidence type="ECO:0000256" key="5">
    <source>
        <dbReference type="SAM" id="MobiDB-lite"/>
    </source>
</evidence>
<feature type="region of interest" description="Disordered" evidence="5">
    <location>
        <begin position="30"/>
        <end position="75"/>
    </location>
</feature>
<feature type="domain" description="C3H1-type" evidence="6">
    <location>
        <begin position="168"/>
        <end position="206"/>
    </location>
</feature>
<dbReference type="AlphaFoldDB" id="A0AAD4HV24"/>
<feature type="region of interest" description="Disordered" evidence="5">
    <location>
        <begin position="286"/>
        <end position="309"/>
    </location>
</feature>
<reference evidence="7" key="1">
    <citation type="submission" date="2023-02" db="EMBL/GenBank/DDBJ databases">
        <authorList>
            <person name="Palmer J.M."/>
        </authorList>
    </citation>
    <scope>NUCLEOTIDE SEQUENCE</scope>
    <source>
        <strain evidence="7">FW57</strain>
    </source>
</reference>
<dbReference type="GO" id="GO:0008270">
    <property type="term" value="F:zinc ion binding"/>
    <property type="evidence" value="ECO:0007669"/>
    <property type="project" value="UniProtKB-KW"/>
</dbReference>
<feature type="zinc finger region" description="C3H1-type" evidence="4">
    <location>
        <begin position="168"/>
        <end position="206"/>
    </location>
</feature>
<keyword evidence="3 4" id="KW-0862">Zinc</keyword>
<evidence type="ECO:0000256" key="1">
    <source>
        <dbReference type="ARBA" id="ARBA00022723"/>
    </source>
</evidence>
<evidence type="ECO:0000259" key="6">
    <source>
        <dbReference type="PROSITE" id="PS50103"/>
    </source>
</evidence>
<keyword evidence="8" id="KW-1185">Reference proteome</keyword>
<dbReference type="PANTHER" id="PTHR12681">
    <property type="entry name" value="ZINC FINGER-CONTAINING PROTEIN P48ZNF"/>
    <property type="match status" value="1"/>
</dbReference>
<evidence type="ECO:0000256" key="4">
    <source>
        <dbReference type="PROSITE-ProRule" id="PRU00723"/>
    </source>
</evidence>
<dbReference type="Pfam" id="PF00642">
    <property type="entry name" value="zf-CCCH"/>
    <property type="match status" value="1"/>
</dbReference>
<name>A0AAD4HV24_9PEZI</name>
<dbReference type="Gene3D" id="4.10.1000.10">
    <property type="entry name" value="Zinc finger, CCCH-type"/>
    <property type="match status" value="1"/>
</dbReference>
<comment type="caution">
    <text evidence="7">The sequence shown here is derived from an EMBL/GenBank/DDBJ whole genome shotgun (WGS) entry which is preliminary data.</text>
</comment>
<dbReference type="GO" id="GO:0002181">
    <property type="term" value="P:cytoplasmic translation"/>
    <property type="evidence" value="ECO:0007669"/>
    <property type="project" value="TreeGrafter"/>
</dbReference>
<protein>
    <recommendedName>
        <fullName evidence="6">C3H1-type domain-containing protein</fullName>
    </recommendedName>
</protein>
<evidence type="ECO:0000256" key="2">
    <source>
        <dbReference type="ARBA" id="ARBA00022771"/>
    </source>
</evidence>
<keyword evidence="2 4" id="KW-0863">Zinc-finger</keyword>
<dbReference type="Pfam" id="PF16543">
    <property type="entry name" value="DFRP_C"/>
    <property type="match status" value="1"/>
</dbReference>